<feature type="transmembrane region" description="Helical" evidence="1">
    <location>
        <begin position="59"/>
        <end position="81"/>
    </location>
</feature>
<dbReference type="Pfam" id="PF12730">
    <property type="entry name" value="ABC2_membrane_4"/>
    <property type="match status" value="1"/>
</dbReference>
<feature type="transmembrane region" description="Helical" evidence="1">
    <location>
        <begin position="142"/>
        <end position="162"/>
    </location>
</feature>
<keyword evidence="3" id="KW-1185">Reference proteome</keyword>
<dbReference type="EMBL" id="JAEEGB010000035">
    <property type="protein sequence ID" value="MBI6874778.1"/>
    <property type="molecule type" value="Genomic_DNA"/>
</dbReference>
<comment type="caution">
    <text evidence="2">The sequence shown here is derived from an EMBL/GenBank/DDBJ whole genome shotgun (WGS) entry which is preliminary data.</text>
</comment>
<sequence>MKKLLEAELLKLKHSNILALIMFLPLFFVALGFTNFIRYKDLFTSKGQNIWQQIYTQSAMFYGLFILSLFVTIVMAIIVRIENSENNFRRILTLSVKRKEIYLAKFLVGTGIVFLNLLGFMLMVIAAGSILAGTSKMPLGIVYGPLLAFVALIPVMAIQYYLSMRFSNIGVALGIGAVFSIPSVLISNTKFWIFFPWTYSGRAILSGANMNPFETGWYMYAIGIVIALLFTLRGMYEFSEKDIV</sequence>
<feature type="transmembrane region" description="Helical" evidence="1">
    <location>
        <begin position="20"/>
        <end position="39"/>
    </location>
</feature>
<keyword evidence="1" id="KW-1133">Transmembrane helix</keyword>
<proteinExistence type="predicted"/>
<dbReference type="CDD" id="cd21809">
    <property type="entry name" value="ABC-2_lan_permease-like"/>
    <property type="match status" value="1"/>
</dbReference>
<name>A0A934I1V4_9CLOT</name>
<feature type="transmembrane region" description="Helical" evidence="1">
    <location>
        <begin position="217"/>
        <end position="236"/>
    </location>
</feature>
<dbReference type="AlphaFoldDB" id="A0A934I1V4"/>
<evidence type="ECO:0000313" key="2">
    <source>
        <dbReference type="EMBL" id="MBI6874778.1"/>
    </source>
</evidence>
<accession>A0A934I1V4</accession>
<reference evidence="2" key="1">
    <citation type="submission" date="2020-12" db="EMBL/GenBank/DDBJ databases">
        <title>Clostridium thailandense sp. nov., a novel acetogenic bacterium isolated from peat land soil in Thailand.</title>
        <authorList>
            <person name="Chaikitkaew S."/>
            <person name="Birkeland N.K."/>
        </authorList>
    </citation>
    <scope>NUCLEOTIDE SEQUENCE</scope>
    <source>
        <strain evidence="2">DSM 17425</strain>
    </source>
</reference>
<dbReference type="Proteomes" id="UP000622687">
    <property type="component" value="Unassembled WGS sequence"/>
</dbReference>
<dbReference type="RefSeq" id="WP_211144157.1">
    <property type="nucleotide sequence ID" value="NZ_JAEEGB010000035.1"/>
</dbReference>
<evidence type="ECO:0000256" key="1">
    <source>
        <dbReference type="SAM" id="Phobius"/>
    </source>
</evidence>
<keyword evidence="1" id="KW-0472">Membrane</keyword>
<feature type="transmembrane region" description="Helical" evidence="1">
    <location>
        <begin position="169"/>
        <end position="197"/>
    </location>
</feature>
<organism evidence="2 3">
    <name type="scientific">Clostridium aciditolerans</name>
    <dbReference type="NCBI Taxonomy" id="339861"/>
    <lineage>
        <taxon>Bacteria</taxon>
        <taxon>Bacillati</taxon>
        <taxon>Bacillota</taxon>
        <taxon>Clostridia</taxon>
        <taxon>Eubacteriales</taxon>
        <taxon>Clostridiaceae</taxon>
        <taxon>Clostridium</taxon>
    </lineage>
</organism>
<evidence type="ECO:0000313" key="3">
    <source>
        <dbReference type="Proteomes" id="UP000622687"/>
    </source>
</evidence>
<gene>
    <name evidence="2" type="ORF">I6U51_19085</name>
</gene>
<protein>
    <submittedName>
        <fullName evidence="2">ABC transporter permease</fullName>
    </submittedName>
</protein>
<feature type="transmembrane region" description="Helical" evidence="1">
    <location>
        <begin position="102"/>
        <end position="130"/>
    </location>
</feature>
<keyword evidence="1" id="KW-0812">Transmembrane</keyword>